<dbReference type="OrthoDB" id="76388at2759"/>
<dbReference type="InterPro" id="IPR050314">
    <property type="entry name" value="Glycosyl_Hydrlase_18"/>
</dbReference>
<comment type="caution">
    <text evidence="12">The sequence shown here is derived from an EMBL/GenBank/DDBJ whole genome shotgun (WGS) entry which is preliminary data.</text>
</comment>
<keyword evidence="5" id="KW-0146">Chitin degradation</keyword>
<keyword evidence="4 10" id="KW-0378">Hydrolase</keyword>
<dbReference type="GeneID" id="31012985"/>
<name>A0A1J9RQC0_9PEZI</name>
<dbReference type="AlphaFoldDB" id="A0A1J9RQC0"/>
<comment type="catalytic activity">
    <reaction evidence="1">
        <text>Random endo-hydrolysis of N-acetyl-beta-D-glucosaminide (1-&gt;4)-beta-linkages in chitin and chitodextrins.</text>
        <dbReference type="EC" id="3.2.1.14"/>
    </reaction>
</comment>
<keyword evidence="7" id="KW-0119">Carbohydrate metabolism</keyword>
<dbReference type="GO" id="GO:0008843">
    <property type="term" value="F:endochitinase activity"/>
    <property type="evidence" value="ECO:0007669"/>
    <property type="project" value="UniProtKB-EC"/>
</dbReference>
<dbReference type="GO" id="GO:0006032">
    <property type="term" value="P:chitin catabolic process"/>
    <property type="evidence" value="ECO:0007669"/>
    <property type="project" value="UniProtKB-KW"/>
</dbReference>
<evidence type="ECO:0000256" key="7">
    <source>
        <dbReference type="ARBA" id="ARBA00023277"/>
    </source>
</evidence>
<dbReference type="GO" id="GO:0008061">
    <property type="term" value="F:chitin binding"/>
    <property type="evidence" value="ECO:0007669"/>
    <property type="project" value="InterPro"/>
</dbReference>
<dbReference type="SMART" id="SM00636">
    <property type="entry name" value="Glyco_18"/>
    <property type="match status" value="1"/>
</dbReference>
<dbReference type="EMBL" id="MNUE01000021">
    <property type="protein sequence ID" value="OJD34747.1"/>
    <property type="molecule type" value="Genomic_DNA"/>
</dbReference>
<evidence type="ECO:0000259" key="11">
    <source>
        <dbReference type="PROSITE" id="PS51910"/>
    </source>
</evidence>
<evidence type="ECO:0000256" key="5">
    <source>
        <dbReference type="ARBA" id="ARBA00023024"/>
    </source>
</evidence>
<dbReference type="SUPFAM" id="SSF51445">
    <property type="entry name" value="(Trans)glycosidases"/>
    <property type="match status" value="1"/>
</dbReference>
<dbReference type="GO" id="GO:0005576">
    <property type="term" value="C:extracellular region"/>
    <property type="evidence" value="ECO:0007669"/>
    <property type="project" value="TreeGrafter"/>
</dbReference>
<dbReference type="InterPro" id="IPR001223">
    <property type="entry name" value="Glyco_hydro18_cat"/>
</dbReference>
<dbReference type="RefSeq" id="XP_020131007.1">
    <property type="nucleotide sequence ID" value="XM_020272725.1"/>
</dbReference>
<keyword evidence="9" id="KW-0624">Polysaccharide degradation</keyword>
<dbReference type="CDD" id="cd06548">
    <property type="entry name" value="GH18_chitinase"/>
    <property type="match status" value="1"/>
</dbReference>
<protein>
    <recommendedName>
        <fullName evidence="3">chitinase</fullName>
        <ecNumber evidence="3">3.2.1.14</ecNumber>
    </recommendedName>
</protein>
<evidence type="ECO:0000256" key="4">
    <source>
        <dbReference type="ARBA" id="ARBA00022801"/>
    </source>
</evidence>
<evidence type="ECO:0000256" key="9">
    <source>
        <dbReference type="ARBA" id="ARBA00023326"/>
    </source>
</evidence>
<gene>
    <name evidence="12" type="ORF">BKCO1_2100068</name>
</gene>
<proteinExistence type="inferred from homology"/>
<dbReference type="Gene3D" id="3.20.20.80">
    <property type="entry name" value="Glycosidases"/>
    <property type="match status" value="1"/>
</dbReference>
<comment type="similarity">
    <text evidence="2">Belongs to the glycosyl hydrolase 18 family. Chitinase class V subfamily.</text>
</comment>
<evidence type="ECO:0000256" key="10">
    <source>
        <dbReference type="RuleBase" id="RU000489"/>
    </source>
</evidence>
<evidence type="ECO:0000256" key="6">
    <source>
        <dbReference type="ARBA" id="ARBA00023180"/>
    </source>
</evidence>
<dbReference type="STRING" id="236234.A0A1J9RQC0"/>
<keyword evidence="6" id="KW-0325">Glycoprotein</keyword>
<keyword evidence="8 10" id="KW-0326">Glycosidase</keyword>
<feature type="domain" description="GH18" evidence="11">
    <location>
        <begin position="7"/>
        <end position="376"/>
    </location>
</feature>
<dbReference type="PANTHER" id="PTHR11177">
    <property type="entry name" value="CHITINASE"/>
    <property type="match status" value="1"/>
</dbReference>
<dbReference type="PROSITE" id="PS51910">
    <property type="entry name" value="GH18_2"/>
    <property type="match status" value="1"/>
</dbReference>
<evidence type="ECO:0000256" key="1">
    <source>
        <dbReference type="ARBA" id="ARBA00000822"/>
    </source>
</evidence>
<dbReference type="FunFam" id="3.20.20.80:FF:000095">
    <property type="entry name" value="Endochitinase B1"/>
    <property type="match status" value="1"/>
</dbReference>
<dbReference type="SUPFAM" id="SSF54556">
    <property type="entry name" value="Chitinase insertion domain"/>
    <property type="match status" value="1"/>
</dbReference>
<accession>A0A1J9RQC0</accession>
<evidence type="ECO:0000256" key="3">
    <source>
        <dbReference type="ARBA" id="ARBA00012729"/>
    </source>
</evidence>
<sequence>MGGGDGYRTVAYFVNWAIYGRQHNPQDLPAEKLTHVLYAFANVRPDTGEVYMTDSWSDIEKHYPSDSWNDIGTNVYGCIKQLYLLKKRNRNLKILLSIGGWTYSSNFAAPASTPAGRQRFAQSAVQLLKDLGLDGLDVDWEYPQDDAQARDLNLLLQETRRELDAYAGQLRRSGANPNARFLLSIAAPAGPQNYAKLHLGAMAQHLDFINLMAYDFAGSWDSCAGHQANLYACNHNPNCTPFNAEQAISYYCQNGVPHDKMVVGMPLYGRAFQNTDGPGKPYSGVGEGSWENGVWDFKDLPRPGAHEHYDRDAAATYCYDPSTRTMVSYDTVQMAVQKTEYIRDKGLGGAMWWESSADKKGEESIIGNVSDALRQQPNRHHHHNSHESSSSATDHGFFSLKKVAKNMCGYDGGKAEFVENNLAYPDSKFENLRKGMPVLRRSPTFRLIKIGYESDTMGDVGELSESTARQLEQLSTTQLLTERILAIGRSLVGSNRCLDVVTYRLPNHEQPNDYMAELIEHSGPREAITILRARYDRRTSALWLLLDRAERELNVTMSEARHENGVQVINTCRLGRKAY</sequence>
<organism evidence="12 13">
    <name type="scientific">Diplodia corticola</name>
    <dbReference type="NCBI Taxonomy" id="236234"/>
    <lineage>
        <taxon>Eukaryota</taxon>
        <taxon>Fungi</taxon>
        <taxon>Dikarya</taxon>
        <taxon>Ascomycota</taxon>
        <taxon>Pezizomycotina</taxon>
        <taxon>Dothideomycetes</taxon>
        <taxon>Dothideomycetes incertae sedis</taxon>
        <taxon>Botryosphaeriales</taxon>
        <taxon>Botryosphaeriaceae</taxon>
        <taxon>Diplodia</taxon>
    </lineage>
</organism>
<dbReference type="PANTHER" id="PTHR11177:SF317">
    <property type="entry name" value="CHITINASE 12-RELATED"/>
    <property type="match status" value="1"/>
</dbReference>
<dbReference type="FunFam" id="3.10.50.10:FF:000005">
    <property type="entry name" value="Endochitinase B1"/>
    <property type="match status" value="1"/>
</dbReference>
<dbReference type="EC" id="3.2.1.14" evidence="3"/>
<evidence type="ECO:0000256" key="2">
    <source>
        <dbReference type="ARBA" id="ARBA00008682"/>
    </source>
</evidence>
<dbReference type="Pfam" id="PF00704">
    <property type="entry name" value="Glyco_hydro_18"/>
    <property type="match status" value="1"/>
</dbReference>
<evidence type="ECO:0000313" key="12">
    <source>
        <dbReference type="EMBL" id="OJD34747.1"/>
    </source>
</evidence>
<dbReference type="Proteomes" id="UP000183809">
    <property type="component" value="Unassembled WGS sequence"/>
</dbReference>
<dbReference type="GO" id="GO:0000272">
    <property type="term" value="P:polysaccharide catabolic process"/>
    <property type="evidence" value="ECO:0007669"/>
    <property type="project" value="UniProtKB-KW"/>
</dbReference>
<keyword evidence="13" id="KW-1185">Reference proteome</keyword>
<dbReference type="PROSITE" id="PS01095">
    <property type="entry name" value="GH18_1"/>
    <property type="match status" value="1"/>
</dbReference>
<dbReference type="InterPro" id="IPR017853">
    <property type="entry name" value="GH"/>
</dbReference>
<evidence type="ECO:0000256" key="8">
    <source>
        <dbReference type="ARBA" id="ARBA00023295"/>
    </source>
</evidence>
<dbReference type="Gene3D" id="3.10.50.10">
    <property type="match status" value="1"/>
</dbReference>
<dbReference type="InterPro" id="IPR011583">
    <property type="entry name" value="Chitinase_II/V-like_cat"/>
</dbReference>
<dbReference type="InterPro" id="IPR001579">
    <property type="entry name" value="Glyco_hydro_18_chit_AS"/>
</dbReference>
<reference evidence="12 13" key="1">
    <citation type="submission" date="2016-10" db="EMBL/GenBank/DDBJ databases">
        <title>Proteomics and genomics reveal pathogen-plant mechanisms compatible with a hemibiotrophic lifestyle of Diplodia corticola.</title>
        <authorList>
            <person name="Fernandes I."/>
            <person name="De Jonge R."/>
            <person name="Van De Peer Y."/>
            <person name="Devreese B."/>
            <person name="Alves A."/>
            <person name="Esteves A.C."/>
        </authorList>
    </citation>
    <scope>NUCLEOTIDE SEQUENCE [LARGE SCALE GENOMIC DNA]</scope>
    <source>
        <strain evidence="12 13">CBS 112549</strain>
    </source>
</reference>
<evidence type="ECO:0000313" key="13">
    <source>
        <dbReference type="Proteomes" id="UP000183809"/>
    </source>
</evidence>
<dbReference type="InterPro" id="IPR029070">
    <property type="entry name" value="Chitinase_insertion_sf"/>
</dbReference>